<protein>
    <submittedName>
        <fullName evidence="5">TlyA family RNA methyltransferase</fullName>
    </submittedName>
</protein>
<dbReference type="Gene3D" id="3.40.50.150">
    <property type="entry name" value="Vaccinia Virus protein VP39"/>
    <property type="match status" value="1"/>
</dbReference>
<evidence type="ECO:0000313" key="5">
    <source>
        <dbReference type="EMBL" id="MCV3754198.1"/>
    </source>
</evidence>
<dbReference type="InterPro" id="IPR036986">
    <property type="entry name" value="S4_RNA-bd_sf"/>
</dbReference>
<comment type="caution">
    <text evidence="5">The sequence shown here is derived from an EMBL/GenBank/DDBJ whole genome shotgun (WGS) entry which is preliminary data.</text>
</comment>
<feature type="domain" description="RNA-binding S4" evidence="4">
    <location>
        <begin position="1"/>
        <end position="63"/>
    </location>
</feature>
<dbReference type="SMART" id="SM00363">
    <property type="entry name" value="S4"/>
    <property type="match status" value="1"/>
</dbReference>
<dbReference type="Proteomes" id="UP001207252">
    <property type="component" value="Unassembled WGS sequence"/>
</dbReference>
<dbReference type="PANTHER" id="PTHR32319">
    <property type="entry name" value="BACTERIAL HEMOLYSIN-LIKE PROTEIN"/>
    <property type="match status" value="1"/>
</dbReference>
<dbReference type="GO" id="GO:0008168">
    <property type="term" value="F:methyltransferase activity"/>
    <property type="evidence" value="ECO:0007669"/>
    <property type="project" value="UniProtKB-KW"/>
</dbReference>
<dbReference type="Gene3D" id="3.10.290.10">
    <property type="entry name" value="RNA-binding S4 domain"/>
    <property type="match status" value="1"/>
</dbReference>
<proteinExistence type="inferred from homology"/>
<reference evidence="5 6" key="1">
    <citation type="journal article" date="2020" name="Int. J. Syst. Evol. Microbiol.">
        <title>Ureaplasma miroungigenitalium sp. nov. isolated from northern elephant seals (Mirounga angustirostris) and Ureaplasma zalophigenitalium sp. nov. isolated from California sea lions (Zalophus californianus).</title>
        <authorList>
            <person name="Volokhov D.V."/>
            <person name="Gulland F.M."/>
            <person name="Gao Y."/>
            <person name="Chizhikov V.E."/>
        </authorList>
    </citation>
    <scope>NUCLEOTIDE SEQUENCE [LARGE SCALE GENOMIC DNA]</scope>
    <source>
        <strain evidence="5 6">CSL7644-GEN</strain>
    </source>
</reference>
<evidence type="ECO:0000313" key="6">
    <source>
        <dbReference type="Proteomes" id="UP001207252"/>
    </source>
</evidence>
<evidence type="ECO:0000259" key="4">
    <source>
        <dbReference type="SMART" id="SM00363"/>
    </source>
</evidence>
<keyword evidence="1 3" id="KW-0694">RNA-binding</keyword>
<dbReference type="PROSITE" id="PS50889">
    <property type="entry name" value="S4"/>
    <property type="match status" value="1"/>
</dbReference>
<dbReference type="GO" id="GO:0032259">
    <property type="term" value="P:methylation"/>
    <property type="evidence" value="ECO:0007669"/>
    <property type="project" value="UniProtKB-KW"/>
</dbReference>
<keyword evidence="6" id="KW-1185">Reference proteome</keyword>
<dbReference type="EMBL" id="JAOXHJ010000005">
    <property type="protein sequence ID" value="MCV3754198.1"/>
    <property type="molecule type" value="Genomic_DNA"/>
</dbReference>
<dbReference type="Pfam" id="PF01728">
    <property type="entry name" value="FtsJ"/>
    <property type="match status" value="1"/>
</dbReference>
<accession>A0ABT3BPS2</accession>
<organism evidence="5 6">
    <name type="scientific">Ureaplasma zalophigenitalium</name>
    <dbReference type="NCBI Taxonomy" id="907723"/>
    <lineage>
        <taxon>Bacteria</taxon>
        <taxon>Bacillati</taxon>
        <taxon>Mycoplasmatota</taxon>
        <taxon>Mycoplasmoidales</taxon>
        <taxon>Mycoplasmoidaceae</taxon>
        <taxon>Ureaplasma</taxon>
    </lineage>
</organism>
<gene>
    <name evidence="5" type="ORF">OF365_02315</name>
</gene>
<name>A0ABT3BPS2_9BACT</name>
<dbReference type="InterPro" id="IPR002877">
    <property type="entry name" value="RNA_MeTrfase_FtsJ_dom"/>
</dbReference>
<evidence type="ECO:0000256" key="2">
    <source>
        <dbReference type="ARBA" id="ARBA00029460"/>
    </source>
</evidence>
<dbReference type="InterPro" id="IPR029063">
    <property type="entry name" value="SAM-dependent_MTases_sf"/>
</dbReference>
<dbReference type="Pfam" id="PF01479">
    <property type="entry name" value="S4"/>
    <property type="match status" value="1"/>
</dbReference>
<keyword evidence="5" id="KW-0489">Methyltransferase</keyword>
<dbReference type="SUPFAM" id="SSF53335">
    <property type="entry name" value="S-adenosyl-L-methionine-dependent methyltransferases"/>
    <property type="match status" value="1"/>
</dbReference>
<dbReference type="CDD" id="cd00165">
    <property type="entry name" value="S4"/>
    <property type="match status" value="1"/>
</dbReference>
<dbReference type="InterPro" id="IPR047048">
    <property type="entry name" value="TlyA"/>
</dbReference>
<evidence type="ECO:0000256" key="1">
    <source>
        <dbReference type="ARBA" id="ARBA00022884"/>
    </source>
</evidence>
<evidence type="ECO:0000256" key="3">
    <source>
        <dbReference type="PROSITE-ProRule" id="PRU00182"/>
    </source>
</evidence>
<comment type="similarity">
    <text evidence="2">Belongs to the TlyA family.</text>
</comment>
<keyword evidence="5" id="KW-0808">Transferase</keyword>
<dbReference type="InterPro" id="IPR002942">
    <property type="entry name" value="S4_RNA-bd"/>
</dbReference>
<sequence length="242" mass="27633">MRLDLYLVANHFSKTRSQALDLIKRGFIFVNNKNILKPAYQVQDNDLVVCRAEKTYVSKGAYKLLKIQQIINYDFAHKIILDLGSSTGGFSDVCLQSQATKVYCVDVAKNILDLKIKNDSRVIAFENTNIKDLNKLPIGHEVDTIVADLSFISLSFAFEAIKHLRHAGLDLIWLIKPQFEATPEIMHACKGVLKDRVLHNKIIEKIKTLAAQHGFTYKTHVPVDVFDVKKQNQEYMIYFTYA</sequence>
<dbReference type="RefSeq" id="WP_263818002.1">
    <property type="nucleotide sequence ID" value="NZ_JAOXHJ010000005.1"/>
</dbReference>
<dbReference type="PANTHER" id="PTHR32319:SF0">
    <property type="entry name" value="BACTERIAL HEMOLYSIN-LIKE PROTEIN"/>
    <property type="match status" value="1"/>
</dbReference>
<dbReference type="CDD" id="cd02440">
    <property type="entry name" value="AdoMet_MTases"/>
    <property type="match status" value="1"/>
</dbReference>